<reference evidence="1 2" key="1">
    <citation type="journal article" date="2019" name="Int. J. Syst. Evol. Microbiol.">
        <title>The Global Catalogue of Microorganisms (GCM) 10K type strain sequencing project: providing services to taxonomists for standard genome sequencing and annotation.</title>
        <authorList>
            <consortium name="The Broad Institute Genomics Platform"/>
            <consortium name="The Broad Institute Genome Sequencing Center for Infectious Disease"/>
            <person name="Wu L."/>
            <person name="Ma J."/>
        </authorList>
    </citation>
    <scope>NUCLEOTIDE SEQUENCE [LARGE SCALE GENOMIC DNA]</scope>
    <source>
        <strain evidence="1 2">SKJ47</strain>
    </source>
</reference>
<dbReference type="AlphaFoldDB" id="A0ABD5UU56"/>
<dbReference type="InterPro" id="IPR016155">
    <property type="entry name" value="Mopterin_synth/thiamin_S_b"/>
</dbReference>
<dbReference type="EMBL" id="JBHSXL010000003">
    <property type="protein sequence ID" value="MFC6891651.1"/>
    <property type="molecule type" value="Genomic_DNA"/>
</dbReference>
<dbReference type="Gene3D" id="3.10.20.30">
    <property type="match status" value="1"/>
</dbReference>
<dbReference type="InterPro" id="IPR012675">
    <property type="entry name" value="Beta-grasp_dom_sf"/>
</dbReference>
<gene>
    <name evidence="1" type="ORF">ACFQE9_03330</name>
</gene>
<dbReference type="InterPro" id="IPR010038">
    <property type="entry name" value="MoaD_arc-typ"/>
</dbReference>
<accession>A0ABD5UU56</accession>
<dbReference type="InterPro" id="IPR052045">
    <property type="entry name" value="Sulfur_Carrier/Prot_Modifier"/>
</dbReference>
<evidence type="ECO:0000313" key="2">
    <source>
        <dbReference type="Proteomes" id="UP001596296"/>
    </source>
</evidence>
<dbReference type="RefSeq" id="WP_379740289.1">
    <property type="nucleotide sequence ID" value="NZ_JBHSVN010000001.1"/>
</dbReference>
<dbReference type="SUPFAM" id="SSF54285">
    <property type="entry name" value="MoaD/ThiS"/>
    <property type="match status" value="1"/>
</dbReference>
<dbReference type="InterPro" id="IPR003749">
    <property type="entry name" value="ThiS/MoaD-like"/>
</dbReference>
<evidence type="ECO:0000313" key="1">
    <source>
        <dbReference type="EMBL" id="MFC6891651.1"/>
    </source>
</evidence>
<dbReference type="Pfam" id="PF02597">
    <property type="entry name" value="ThiS"/>
    <property type="match status" value="1"/>
</dbReference>
<dbReference type="NCBIfam" id="NF041918">
    <property type="entry name" value="SAMP1"/>
    <property type="match status" value="1"/>
</dbReference>
<dbReference type="InterPro" id="IPR054834">
    <property type="entry name" value="SAMP1_3"/>
</dbReference>
<dbReference type="PANTHER" id="PTHR38031:SF1">
    <property type="entry name" value="SULFUR CARRIER PROTEIN CYSO"/>
    <property type="match status" value="1"/>
</dbReference>
<name>A0ABD5UU56_9EURY</name>
<dbReference type="PANTHER" id="PTHR38031">
    <property type="entry name" value="SULFUR CARRIER PROTEIN SLR0821-RELATED"/>
    <property type="match status" value="1"/>
</dbReference>
<protein>
    <submittedName>
        <fullName evidence="1">Ubiquitin-like small modifier protein 1</fullName>
    </submittedName>
</protein>
<comment type="caution">
    <text evidence="1">The sequence shown here is derived from an EMBL/GenBank/DDBJ whole genome shotgun (WGS) entry which is preliminary data.</text>
</comment>
<dbReference type="NCBIfam" id="TIGR01687">
    <property type="entry name" value="moaD_arch"/>
    <property type="match status" value="1"/>
</dbReference>
<organism evidence="1 2">
    <name type="scientific">Halopenitus salinus</name>
    <dbReference type="NCBI Taxonomy" id="1198295"/>
    <lineage>
        <taxon>Archaea</taxon>
        <taxon>Methanobacteriati</taxon>
        <taxon>Methanobacteriota</taxon>
        <taxon>Stenosarchaea group</taxon>
        <taxon>Halobacteria</taxon>
        <taxon>Halobacteriales</taxon>
        <taxon>Haloferacaceae</taxon>
        <taxon>Halopenitus</taxon>
    </lineage>
</organism>
<keyword evidence="2" id="KW-1185">Reference proteome</keyword>
<sequence>MQVECRFFGPFREDVGERSVQLSTDAETYGDLLAELERAHPALEGRILDDGSLSGDVSVTRDKRNIRQIDGLETPVEDGDVIRLTPSITGGLDGRP</sequence>
<dbReference type="Proteomes" id="UP001596296">
    <property type="component" value="Unassembled WGS sequence"/>
</dbReference>
<proteinExistence type="predicted"/>